<name>A0A4D6MYT1_VIGUN</name>
<sequence>MEKNVKFRISPLSFNSSFSFMCVTWYFRLGELLSPERKPQGMHLYSCAKSRLGELGSPERDSESRLGEPA</sequence>
<dbReference type="EMBL" id="CP039353">
    <property type="protein sequence ID" value="QCE06653.1"/>
    <property type="molecule type" value="Genomic_DNA"/>
</dbReference>
<evidence type="ECO:0000313" key="1">
    <source>
        <dbReference type="EMBL" id="QCE06653.1"/>
    </source>
</evidence>
<reference evidence="1 2" key="1">
    <citation type="submission" date="2019-04" db="EMBL/GenBank/DDBJ databases">
        <title>An improved genome assembly and genetic linkage map for asparagus bean, Vigna unguiculata ssp. sesquipedialis.</title>
        <authorList>
            <person name="Xia Q."/>
            <person name="Zhang R."/>
            <person name="Dong Y."/>
        </authorList>
    </citation>
    <scope>NUCLEOTIDE SEQUENCE [LARGE SCALE GENOMIC DNA]</scope>
    <source>
        <tissue evidence="1">Leaf</tissue>
    </source>
</reference>
<evidence type="ECO:0000313" key="2">
    <source>
        <dbReference type="Proteomes" id="UP000501690"/>
    </source>
</evidence>
<dbReference type="Proteomes" id="UP000501690">
    <property type="component" value="Linkage Group LG9"/>
</dbReference>
<proteinExistence type="predicted"/>
<gene>
    <name evidence="1" type="ORF">DEO72_LG9g1667</name>
</gene>
<organism evidence="1 2">
    <name type="scientific">Vigna unguiculata</name>
    <name type="common">Cowpea</name>
    <dbReference type="NCBI Taxonomy" id="3917"/>
    <lineage>
        <taxon>Eukaryota</taxon>
        <taxon>Viridiplantae</taxon>
        <taxon>Streptophyta</taxon>
        <taxon>Embryophyta</taxon>
        <taxon>Tracheophyta</taxon>
        <taxon>Spermatophyta</taxon>
        <taxon>Magnoliopsida</taxon>
        <taxon>eudicotyledons</taxon>
        <taxon>Gunneridae</taxon>
        <taxon>Pentapetalae</taxon>
        <taxon>rosids</taxon>
        <taxon>fabids</taxon>
        <taxon>Fabales</taxon>
        <taxon>Fabaceae</taxon>
        <taxon>Papilionoideae</taxon>
        <taxon>50 kb inversion clade</taxon>
        <taxon>NPAAA clade</taxon>
        <taxon>indigoferoid/millettioid clade</taxon>
        <taxon>Phaseoleae</taxon>
        <taxon>Vigna</taxon>
    </lineage>
</organism>
<keyword evidence="2" id="KW-1185">Reference proteome</keyword>
<accession>A0A4D6MYT1</accession>
<protein>
    <submittedName>
        <fullName evidence="1">Uncharacterized protein</fullName>
    </submittedName>
</protein>
<dbReference type="AlphaFoldDB" id="A0A4D6MYT1"/>